<dbReference type="Proteomes" id="UP000177894">
    <property type="component" value="Chromosome"/>
</dbReference>
<dbReference type="Pfam" id="PF00892">
    <property type="entry name" value="EamA"/>
    <property type="match status" value="2"/>
</dbReference>
<dbReference type="EMBL" id="CP020559">
    <property type="protein sequence ID" value="ARE88102.1"/>
    <property type="molecule type" value="Genomic_DNA"/>
</dbReference>
<accession>A0AAC9RM16</accession>
<evidence type="ECO:0000313" key="4">
    <source>
        <dbReference type="EMBL" id="AOY77531.1"/>
    </source>
</evidence>
<proteinExistence type="inferred from homology"/>
<organism evidence="5 7">
    <name type="scientific">Clostridium formicaceticum</name>
    <dbReference type="NCBI Taxonomy" id="1497"/>
    <lineage>
        <taxon>Bacteria</taxon>
        <taxon>Bacillati</taxon>
        <taxon>Bacillota</taxon>
        <taxon>Clostridia</taxon>
        <taxon>Eubacteriales</taxon>
        <taxon>Clostridiaceae</taxon>
        <taxon>Clostridium</taxon>
    </lineage>
</organism>
<feature type="transmembrane region" description="Helical" evidence="2">
    <location>
        <begin position="232"/>
        <end position="251"/>
    </location>
</feature>
<feature type="transmembrane region" description="Helical" evidence="2">
    <location>
        <begin position="168"/>
        <end position="189"/>
    </location>
</feature>
<feature type="transmembrane region" description="Helical" evidence="2">
    <location>
        <begin position="113"/>
        <end position="135"/>
    </location>
</feature>
<keyword evidence="2" id="KW-0472">Membrane</keyword>
<dbReference type="Proteomes" id="UP000192478">
    <property type="component" value="Chromosome"/>
</dbReference>
<evidence type="ECO:0000256" key="1">
    <source>
        <dbReference type="ARBA" id="ARBA00007362"/>
    </source>
</evidence>
<evidence type="ECO:0000313" key="6">
    <source>
        <dbReference type="Proteomes" id="UP000177894"/>
    </source>
</evidence>
<feature type="transmembrane region" description="Helical" evidence="2">
    <location>
        <begin position="144"/>
        <end position="162"/>
    </location>
</feature>
<sequence length="313" mass="34257">MDDASFDSSKAVYEKSNQKLKRKAYIFVIVAAMLWGTIGIFVKKLNEFDFNPAQVVFIRAIGASVTLVLFTLVKNTNLLKIKPLDSVYFVGTGIFSFVFFNWCYFVAINITSLSVAAILLYTAPAIVMVFSAILFKEKMTKNKIISLMLTFVGCIFVAAFVQGAGNKITVTGILAGLGSGLGYALYSIFGRYALKKYDSITVTLYTFIFASIGLIPLTDIKEMISLFSNVNALYYAVALGLIATVLPFLLYTKGLSYLETSKASIIATLEPIVATVIGVILYSEPLTLFKMLGISLVIFAVFIIREEGGSTQN</sequence>
<evidence type="ECO:0000313" key="7">
    <source>
        <dbReference type="Proteomes" id="UP000192478"/>
    </source>
</evidence>
<dbReference type="SUPFAM" id="SSF103481">
    <property type="entry name" value="Multidrug resistance efflux transporter EmrE"/>
    <property type="match status" value="2"/>
</dbReference>
<comment type="similarity">
    <text evidence="1">Belongs to the EamA transporter family.</text>
</comment>
<evidence type="ECO:0000313" key="5">
    <source>
        <dbReference type="EMBL" id="ARE88102.1"/>
    </source>
</evidence>
<feature type="transmembrane region" description="Helical" evidence="2">
    <location>
        <begin position="263"/>
        <end position="282"/>
    </location>
</feature>
<dbReference type="PANTHER" id="PTHR22911">
    <property type="entry name" value="ACYL-MALONYL CONDENSING ENZYME-RELATED"/>
    <property type="match status" value="1"/>
</dbReference>
<dbReference type="Gene3D" id="1.10.3730.20">
    <property type="match status" value="1"/>
</dbReference>
<dbReference type="InterPro" id="IPR037185">
    <property type="entry name" value="EmrE-like"/>
</dbReference>
<dbReference type="EMBL" id="CP017603">
    <property type="protein sequence ID" value="AOY77531.1"/>
    <property type="molecule type" value="Genomic_DNA"/>
</dbReference>
<dbReference type="KEGG" id="cfm:BJL90_17725"/>
<dbReference type="InterPro" id="IPR000620">
    <property type="entry name" value="EamA_dom"/>
</dbReference>
<name>A0AAC9RM16_9CLOT</name>
<keyword evidence="2" id="KW-1133">Transmembrane helix</keyword>
<keyword evidence="2" id="KW-0812">Transmembrane</keyword>
<dbReference type="RefSeq" id="WP_070971173.1">
    <property type="nucleotide sequence ID" value="NZ_CP017603.1"/>
</dbReference>
<evidence type="ECO:0000256" key="2">
    <source>
        <dbReference type="SAM" id="Phobius"/>
    </source>
</evidence>
<keyword evidence="6" id="KW-1185">Reference proteome</keyword>
<evidence type="ECO:0000259" key="3">
    <source>
        <dbReference type="Pfam" id="PF00892"/>
    </source>
</evidence>
<reference evidence="4 6" key="1">
    <citation type="submission" date="2016-10" db="EMBL/GenBank/DDBJ databases">
        <title>Complete Genome Sequence of Acetogen Clostridium formicoaceticum ATCC 27076.</title>
        <authorList>
            <person name="Bao T."/>
            <person name="Cheng C."/>
            <person name="Zhao J."/>
            <person name="Yang S.-T."/>
            <person name="Wang J."/>
            <person name="Wang M."/>
        </authorList>
    </citation>
    <scope>NUCLEOTIDE SEQUENCE [LARGE SCALE GENOMIC DNA]</scope>
    <source>
        <strain evidence="4 6">ATCC 27076</strain>
    </source>
</reference>
<feature type="transmembrane region" description="Helical" evidence="2">
    <location>
        <begin position="201"/>
        <end position="220"/>
    </location>
</feature>
<feature type="domain" description="EamA" evidence="3">
    <location>
        <begin position="171"/>
        <end position="304"/>
    </location>
</feature>
<feature type="transmembrane region" description="Helical" evidence="2">
    <location>
        <begin position="24"/>
        <end position="42"/>
    </location>
</feature>
<feature type="transmembrane region" description="Helical" evidence="2">
    <location>
        <begin position="54"/>
        <end position="73"/>
    </location>
</feature>
<feature type="transmembrane region" description="Helical" evidence="2">
    <location>
        <begin position="85"/>
        <end position="107"/>
    </location>
</feature>
<dbReference type="PANTHER" id="PTHR22911:SF79">
    <property type="entry name" value="MOBA-LIKE NTP TRANSFERASE DOMAIN-CONTAINING PROTEIN"/>
    <property type="match status" value="1"/>
</dbReference>
<dbReference type="AlphaFoldDB" id="A0AAC9RM16"/>
<feature type="transmembrane region" description="Helical" evidence="2">
    <location>
        <begin position="288"/>
        <end position="304"/>
    </location>
</feature>
<feature type="domain" description="EamA" evidence="3">
    <location>
        <begin position="23"/>
        <end position="157"/>
    </location>
</feature>
<dbReference type="GO" id="GO:0016020">
    <property type="term" value="C:membrane"/>
    <property type="evidence" value="ECO:0007669"/>
    <property type="project" value="InterPro"/>
</dbReference>
<protein>
    <submittedName>
        <fullName evidence="5">Threonine/homoserine exporter RhtA</fullName>
    </submittedName>
    <submittedName>
        <fullName evidence="4">Transporter</fullName>
    </submittedName>
</protein>
<gene>
    <name evidence="5" type="primary">rhtA</name>
    <name evidence="4" type="ORF">BJL90_17725</name>
    <name evidence="5" type="ORF">CLFO_25030</name>
</gene>
<reference evidence="5 7" key="2">
    <citation type="submission" date="2017-03" db="EMBL/GenBank/DDBJ databases">
        <title>Complete sequence of Clostridium formicaceticum DSM 92.</title>
        <authorList>
            <person name="Poehlein A."/>
            <person name="Karl M."/>
            <person name="Bengelsdorf F.R."/>
            <person name="Duerre P."/>
            <person name="Daniel R."/>
        </authorList>
    </citation>
    <scope>NUCLEOTIDE SEQUENCE [LARGE SCALE GENOMIC DNA]</scope>
    <source>
        <strain evidence="5 7">DSM 92</strain>
    </source>
</reference>